<keyword evidence="4" id="KW-1185">Reference proteome</keyword>
<accession>A0AAN7AJT4</accession>
<feature type="domain" description="Cyanovirin-N" evidence="2">
    <location>
        <begin position="21"/>
        <end position="122"/>
    </location>
</feature>
<comment type="caution">
    <text evidence="3">The sequence shown here is derived from an EMBL/GenBank/DDBJ whole genome shotgun (WGS) entry which is preliminary data.</text>
</comment>
<evidence type="ECO:0000313" key="4">
    <source>
        <dbReference type="Proteomes" id="UP001302126"/>
    </source>
</evidence>
<evidence type="ECO:0000313" key="3">
    <source>
        <dbReference type="EMBL" id="KAK4191316.1"/>
    </source>
</evidence>
<dbReference type="InterPro" id="IPR036673">
    <property type="entry name" value="Cyanovirin-N_sf"/>
</dbReference>
<dbReference type="SMART" id="SM01111">
    <property type="entry name" value="CVNH"/>
    <property type="match status" value="1"/>
</dbReference>
<reference evidence="3" key="1">
    <citation type="journal article" date="2023" name="Mol. Phylogenet. Evol.">
        <title>Genome-scale phylogeny and comparative genomics of the fungal order Sordariales.</title>
        <authorList>
            <person name="Hensen N."/>
            <person name="Bonometti L."/>
            <person name="Westerberg I."/>
            <person name="Brannstrom I.O."/>
            <person name="Guillou S."/>
            <person name="Cros-Aarteil S."/>
            <person name="Calhoun S."/>
            <person name="Haridas S."/>
            <person name="Kuo A."/>
            <person name="Mondo S."/>
            <person name="Pangilinan J."/>
            <person name="Riley R."/>
            <person name="LaButti K."/>
            <person name="Andreopoulos B."/>
            <person name="Lipzen A."/>
            <person name="Chen C."/>
            <person name="Yan M."/>
            <person name="Daum C."/>
            <person name="Ng V."/>
            <person name="Clum A."/>
            <person name="Steindorff A."/>
            <person name="Ohm R.A."/>
            <person name="Martin F."/>
            <person name="Silar P."/>
            <person name="Natvig D.O."/>
            <person name="Lalanne C."/>
            <person name="Gautier V."/>
            <person name="Ament-Velasquez S.L."/>
            <person name="Kruys A."/>
            <person name="Hutchinson M.I."/>
            <person name="Powell A.J."/>
            <person name="Barry K."/>
            <person name="Miller A.N."/>
            <person name="Grigoriev I.V."/>
            <person name="Debuchy R."/>
            <person name="Gladieux P."/>
            <person name="Hiltunen Thoren M."/>
            <person name="Johannesson H."/>
        </authorList>
    </citation>
    <scope>NUCLEOTIDE SEQUENCE</scope>
    <source>
        <strain evidence="3">PSN309</strain>
    </source>
</reference>
<name>A0AAN7AJT4_9PEZI</name>
<keyword evidence="1" id="KW-0732">Signal</keyword>
<dbReference type="Pfam" id="PF08881">
    <property type="entry name" value="CVNH"/>
    <property type="match status" value="1"/>
</dbReference>
<sequence length="130" mass="14062">MKFSTVAAIGLSVLLPAVEASFMATCSNWFWEDGHYMVADCKKADGSNRRTRQDMNLCIGATSAGYLVSQNNGNFERNCKNIKKGSGSILEASCYSGVFAVFVPTSIDLNTFVHNSNGFLDCHGHLGAPR</sequence>
<feature type="chain" id="PRO_5042848868" description="Cyanovirin-N domain-containing protein" evidence="1">
    <location>
        <begin position="21"/>
        <end position="130"/>
    </location>
</feature>
<organism evidence="3 4">
    <name type="scientific">Podospora australis</name>
    <dbReference type="NCBI Taxonomy" id="1536484"/>
    <lineage>
        <taxon>Eukaryota</taxon>
        <taxon>Fungi</taxon>
        <taxon>Dikarya</taxon>
        <taxon>Ascomycota</taxon>
        <taxon>Pezizomycotina</taxon>
        <taxon>Sordariomycetes</taxon>
        <taxon>Sordariomycetidae</taxon>
        <taxon>Sordariales</taxon>
        <taxon>Podosporaceae</taxon>
        <taxon>Podospora</taxon>
    </lineage>
</organism>
<proteinExistence type="predicted"/>
<gene>
    <name evidence="3" type="ORF">QBC35DRAFT_448589</name>
</gene>
<dbReference type="InterPro" id="IPR011058">
    <property type="entry name" value="Cyanovirin-N"/>
</dbReference>
<dbReference type="Gene3D" id="2.30.60.10">
    <property type="entry name" value="Cyanovirin-N"/>
    <property type="match status" value="1"/>
</dbReference>
<evidence type="ECO:0000259" key="2">
    <source>
        <dbReference type="SMART" id="SM01111"/>
    </source>
</evidence>
<dbReference type="Proteomes" id="UP001302126">
    <property type="component" value="Unassembled WGS sequence"/>
</dbReference>
<reference evidence="3" key="2">
    <citation type="submission" date="2023-05" db="EMBL/GenBank/DDBJ databases">
        <authorList>
            <consortium name="Lawrence Berkeley National Laboratory"/>
            <person name="Steindorff A."/>
            <person name="Hensen N."/>
            <person name="Bonometti L."/>
            <person name="Westerberg I."/>
            <person name="Brannstrom I.O."/>
            <person name="Guillou S."/>
            <person name="Cros-Aarteil S."/>
            <person name="Calhoun S."/>
            <person name="Haridas S."/>
            <person name="Kuo A."/>
            <person name="Mondo S."/>
            <person name="Pangilinan J."/>
            <person name="Riley R."/>
            <person name="Labutti K."/>
            <person name="Andreopoulos B."/>
            <person name="Lipzen A."/>
            <person name="Chen C."/>
            <person name="Yanf M."/>
            <person name="Daum C."/>
            <person name="Ng V."/>
            <person name="Clum A."/>
            <person name="Ohm R."/>
            <person name="Martin F."/>
            <person name="Silar P."/>
            <person name="Natvig D."/>
            <person name="Lalanne C."/>
            <person name="Gautier V."/>
            <person name="Ament-Velasquez S.L."/>
            <person name="Kruys A."/>
            <person name="Hutchinson M.I."/>
            <person name="Powell A.J."/>
            <person name="Barry K."/>
            <person name="Miller A.N."/>
            <person name="Grigoriev I.V."/>
            <person name="Debuchy R."/>
            <person name="Gladieux P."/>
            <person name="Thoren M.H."/>
            <person name="Johannesson H."/>
        </authorList>
    </citation>
    <scope>NUCLEOTIDE SEQUENCE</scope>
    <source>
        <strain evidence="3">PSN309</strain>
    </source>
</reference>
<evidence type="ECO:0000256" key="1">
    <source>
        <dbReference type="SAM" id="SignalP"/>
    </source>
</evidence>
<dbReference type="SUPFAM" id="SSF51322">
    <property type="entry name" value="Cyanovirin-N"/>
    <property type="match status" value="1"/>
</dbReference>
<dbReference type="EMBL" id="MU864360">
    <property type="protein sequence ID" value="KAK4191316.1"/>
    <property type="molecule type" value="Genomic_DNA"/>
</dbReference>
<feature type="signal peptide" evidence="1">
    <location>
        <begin position="1"/>
        <end position="20"/>
    </location>
</feature>
<protein>
    <recommendedName>
        <fullName evidence="2">Cyanovirin-N domain-containing protein</fullName>
    </recommendedName>
</protein>
<dbReference type="AlphaFoldDB" id="A0AAN7AJT4"/>